<accession>A0A565C970</accession>
<organism evidence="1 2">
    <name type="scientific">Arabis nemorensis</name>
    <dbReference type="NCBI Taxonomy" id="586526"/>
    <lineage>
        <taxon>Eukaryota</taxon>
        <taxon>Viridiplantae</taxon>
        <taxon>Streptophyta</taxon>
        <taxon>Embryophyta</taxon>
        <taxon>Tracheophyta</taxon>
        <taxon>Spermatophyta</taxon>
        <taxon>Magnoliopsida</taxon>
        <taxon>eudicotyledons</taxon>
        <taxon>Gunneridae</taxon>
        <taxon>Pentapetalae</taxon>
        <taxon>rosids</taxon>
        <taxon>malvids</taxon>
        <taxon>Brassicales</taxon>
        <taxon>Brassicaceae</taxon>
        <taxon>Arabideae</taxon>
        <taxon>Arabis</taxon>
    </lineage>
</organism>
<protein>
    <recommendedName>
        <fullName evidence="3">Transport and Golgi organization protein 2 homolog</fullName>
    </recommendedName>
</protein>
<dbReference type="AlphaFoldDB" id="A0A565C970"/>
<comment type="caution">
    <text evidence="1">The sequence shown here is derived from an EMBL/GenBank/DDBJ whole genome shotgun (WGS) entry which is preliminary data.</text>
</comment>
<dbReference type="EMBL" id="CABITT030000007">
    <property type="protein sequence ID" value="VVB10206.1"/>
    <property type="molecule type" value="Genomic_DNA"/>
</dbReference>
<evidence type="ECO:0000313" key="2">
    <source>
        <dbReference type="Proteomes" id="UP000489600"/>
    </source>
</evidence>
<evidence type="ECO:0008006" key="3">
    <source>
        <dbReference type="Google" id="ProtNLM"/>
    </source>
</evidence>
<sequence length="293" mass="33398">MCIAVFLWQSHPLYPFLLFLNRDEYHNRATEALRWWEDGETVGGRDLVGGGTWLGCTKHGRVAFLTNFRETSSFPDAKSRGDLPLRFLQSQKSPAKFAEEIQEEIALYNGFNLVVADIFSNSMIYITNRPSHGDKLVTQVSPGIHVLSNANLDSPWPKCLRLREGFKHLLSENGSGEFPVKTMVEEVMTNTVKDQEPDLPHVYPPELEYQLSSIFVESPTVALPFPFLLLNLFPMNTLTHGPRCTIQGRYGTRSISAISIKSHGEVCFYERHLEEDDSWKEHTQQFVIQNHSI</sequence>
<dbReference type="PANTHER" id="PTHR17985:SF16">
    <property type="entry name" value="TRANSPORT_GOLGI ORGANIZATION-LIKE PROTEIN (DUF833)"/>
    <property type="match status" value="1"/>
</dbReference>
<dbReference type="Proteomes" id="UP000489600">
    <property type="component" value="Unassembled WGS sequence"/>
</dbReference>
<dbReference type="OrthoDB" id="191601at2759"/>
<dbReference type="PANTHER" id="PTHR17985">
    <property type="entry name" value="SER/THR-RICH PROTEIN T10 IN DGCR REGION"/>
    <property type="match status" value="1"/>
</dbReference>
<dbReference type="Pfam" id="PF05742">
    <property type="entry name" value="TANGO2"/>
    <property type="match status" value="1"/>
</dbReference>
<proteinExistence type="predicted"/>
<name>A0A565C970_9BRAS</name>
<reference evidence="1" key="1">
    <citation type="submission" date="2019-07" db="EMBL/GenBank/DDBJ databases">
        <authorList>
            <person name="Dittberner H."/>
        </authorList>
    </citation>
    <scope>NUCLEOTIDE SEQUENCE [LARGE SCALE GENOMIC DNA]</scope>
</reference>
<evidence type="ECO:0000313" key="1">
    <source>
        <dbReference type="EMBL" id="VVB10206.1"/>
    </source>
</evidence>
<keyword evidence="2" id="KW-1185">Reference proteome</keyword>
<dbReference type="InterPro" id="IPR008551">
    <property type="entry name" value="TANGO2"/>
</dbReference>
<gene>
    <name evidence="1" type="ORF">ANE_LOCUS20650</name>
</gene>